<feature type="domain" description="DRBM" evidence="3">
    <location>
        <begin position="53"/>
        <end position="119"/>
    </location>
</feature>
<dbReference type="PROSITE" id="PS50137">
    <property type="entry name" value="DS_RBD"/>
    <property type="match status" value="2"/>
</dbReference>
<dbReference type="GeneID" id="115888742"/>
<organism evidence="4 5">
    <name type="scientific">Sitophilus oryzae</name>
    <name type="common">Rice weevil</name>
    <name type="synonym">Curculio oryzae</name>
    <dbReference type="NCBI Taxonomy" id="7048"/>
    <lineage>
        <taxon>Eukaryota</taxon>
        <taxon>Metazoa</taxon>
        <taxon>Ecdysozoa</taxon>
        <taxon>Arthropoda</taxon>
        <taxon>Hexapoda</taxon>
        <taxon>Insecta</taxon>
        <taxon>Pterygota</taxon>
        <taxon>Neoptera</taxon>
        <taxon>Endopterygota</taxon>
        <taxon>Coleoptera</taxon>
        <taxon>Polyphaga</taxon>
        <taxon>Cucujiformia</taxon>
        <taxon>Curculionidae</taxon>
        <taxon>Dryophthorinae</taxon>
        <taxon>Sitophilus</taxon>
    </lineage>
</organism>
<dbReference type="InParanoid" id="A0A6J2YMA6"/>
<dbReference type="SUPFAM" id="SSF54768">
    <property type="entry name" value="dsRNA-binding domain-like"/>
    <property type="match status" value="2"/>
</dbReference>
<protein>
    <submittedName>
        <fullName evidence="5">Double-stranded RNA-specific editase Adar-like</fullName>
    </submittedName>
</protein>
<reference evidence="5" key="1">
    <citation type="submission" date="2025-08" db="UniProtKB">
        <authorList>
            <consortium name="RefSeq"/>
        </authorList>
    </citation>
    <scope>IDENTIFICATION</scope>
    <source>
        <tissue evidence="5">Gonads</tissue>
    </source>
</reference>
<evidence type="ECO:0000313" key="5">
    <source>
        <dbReference type="RefSeq" id="XP_030764436.1"/>
    </source>
</evidence>
<name>A0A6J2YMA6_SITOR</name>
<dbReference type="SMART" id="SM00358">
    <property type="entry name" value="DSRM"/>
    <property type="match status" value="2"/>
</dbReference>
<keyword evidence="1" id="KW-0694">RNA-binding</keyword>
<dbReference type="GO" id="GO:0005737">
    <property type="term" value="C:cytoplasm"/>
    <property type="evidence" value="ECO:0007669"/>
    <property type="project" value="TreeGrafter"/>
</dbReference>
<sequence>MSPSREPIHRHRKAMEGGEDDGTRKKFWFKNKGKISKAERVRRRNARLSKILQPKNAVMILNELVKGCQYSIDDSSLKVETNQFKASVQFDGHEFNGTGRTKVGAKNAAAEVALKYLIKTKQFKLKQEEDDGEGADEKMEIEETDNNQVLPWSHIASFAMYKLFTSWGEDPTTAIKQAQESQTPGQDGALSVGAPLKMDARPSRKMPDNPETVNPLMMMNQMLPHAEWEELPKVGTTPAVFSFKVTVDGKSFTGTGSSKKVAKKMAAYAACHHVLNILYPADVWSPL</sequence>
<feature type="domain" description="DRBM" evidence="3">
    <location>
        <begin position="241"/>
        <end position="276"/>
    </location>
</feature>
<dbReference type="Proteomes" id="UP000504635">
    <property type="component" value="Unplaced"/>
</dbReference>
<dbReference type="GO" id="GO:0008251">
    <property type="term" value="F:tRNA-specific adenosine deaminase activity"/>
    <property type="evidence" value="ECO:0007669"/>
    <property type="project" value="TreeGrafter"/>
</dbReference>
<gene>
    <name evidence="5" type="primary">LOC115888742</name>
</gene>
<dbReference type="GO" id="GO:0010468">
    <property type="term" value="P:regulation of gene expression"/>
    <property type="evidence" value="ECO:0007669"/>
    <property type="project" value="UniProtKB-ARBA"/>
</dbReference>
<dbReference type="GO" id="GO:0006382">
    <property type="term" value="P:adenosine to inosine editing"/>
    <property type="evidence" value="ECO:0007669"/>
    <property type="project" value="TreeGrafter"/>
</dbReference>
<proteinExistence type="predicted"/>
<dbReference type="PANTHER" id="PTHR10910">
    <property type="entry name" value="EUKARYOTE SPECIFIC DSRNA BINDING PROTEIN"/>
    <property type="match status" value="1"/>
</dbReference>
<dbReference type="GO" id="GO:0003725">
    <property type="term" value="F:double-stranded RNA binding"/>
    <property type="evidence" value="ECO:0007669"/>
    <property type="project" value="TreeGrafter"/>
</dbReference>
<evidence type="ECO:0000259" key="3">
    <source>
        <dbReference type="PROSITE" id="PS50137"/>
    </source>
</evidence>
<dbReference type="OrthoDB" id="6363432at2759"/>
<dbReference type="InterPro" id="IPR014720">
    <property type="entry name" value="dsRBD_dom"/>
</dbReference>
<feature type="region of interest" description="Disordered" evidence="2">
    <location>
        <begin position="1"/>
        <end position="25"/>
    </location>
</feature>
<dbReference type="GO" id="GO:0005730">
    <property type="term" value="C:nucleolus"/>
    <property type="evidence" value="ECO:0007669"/>
    <property type="project" value="TreeGrafter"/>
</dbReference>
<accession>A0A6J2YMA6</accession>
<dbReference type="Pfam" id="PF00035">
    <property type="entry name" value="dsrm"/>
    <property type="match status" value="2"/>
</dbReference>
<evidence type="ECO:0000313" key="4">
    <source>
        <dbReference type="Proteomes" id="UP000504635"/>
    </source>
</evidence>
<dbReference type="PANTHER" id="PTHR10910:SF62">
    <property type="entry name" value="AT07585P-RELATED"/>
    <property type="match status" value="1"/>
</dbReference>
<dbReference type="CDD" id="cd00048">
    <property type="entry name" value="DSRM_SF"/>
    <property type="match status" value="1"/>
</dbReference>
<dbReference type="GO" id="GO:0006396">
    <property type="term" value="P:RNA processing"/>
    <property type="evidence" value="ECO:0007669"/>
    <property type="project" value="TreeGrafter"/>
</dbReference>
<evidence type="ECO:0000256" key="2">
    <source>
        <dbReference type="SAM" id="MobiDB-lite"/>
    </source>
</evidence>
<dbReference type="KEGG" id="soy:115888742"/>
<dbReference type="GO" id="GO:0003726">
    <property type="term" value="F:double-stranded RNA adenosine deaminase activity"/>
    <property type="evidence" value="ECO:0007669"/>
    <property type="project" value="TreeGrafter"/>
</dbReference>
<dbReference type="FunCoup" id="A0A6J2YMA6">
    <property type="interactions" value="5"/>
</dbReference>
<dbReference type="AlphaFoldDB" id="A0A6J2YMA6"/>
<dbReference type="RefSeq" id="XP_030764436.1">
    <property type="nucleotide sequence ID" value="XM_030908576.1"/>
</dbReference>
<keyword evidence="4" id="KW-1185">Reference proteome</keyword>
<dbReference type="Gene3D" id="3.30.160.20">
    <property type="match status" value="2"/>
</dbReference>
<evidence type="ECO:0000256" key="1">
    <source>
        <dbReference type="PROSITE-ProRule" id="PRU00266"/>
    </source>
</evidence>